<dbReference type="AlphaFoldDB" id="A0AA88G5V5"/>
<protein>
    <submittedName>
        <fullName evidence="3">Uncharacterized protein</fullName>
    </submittedName>
</protein>
<keyword evidence="2" id="KW-0472">Membrane</keyword>
<evidence type="ECO:0000313" key="3">
    <source>
        <dbReference type="EMBL" id="KAG2370883.1"/>
    </source>
</evidence>
<feature type="compositionally biased region" description="Polar residues" evidence="1">
    <location>
        <begin position="1"/>
        <end position="23"/>
    </location>
</feature>
<evidence type="ECO:0000256" key="2">
    <source>
        <dbReference type="SAM" id="Phobius"/>
    </source>
</evidence>
<gene>
    <name evidence="3" type="ORF">C9374_013758</name>
</gene>
<dbReference type="Proteomes" id="UP000816034">
    <property type="component" value="Unassembled WGS sequence"/>
</dbReference>
<accession>A0AA88G5V5</accession>
<name>A0AA88G5V5_NAELO</name>
<keyword evidence="2" id="KW-0812">Transmembrane</keyword>
<feature type="transmembrane region" description="Helical" evidence="2">
    <location>
        <begin position="73"/>
        <end position="91"/>
    </location>
</feature>
<dbReference type="GeneID" id="68106211"/>
<evidence type="ECO:0000313" key="4">
    <source>
        <dbReference type="Proteomes" id="UP000816034"/>
    </source>
</evidence>
<dbReference type="EMBL" id="PYSW02000075">
    <property type="protein sequence ID" value="KAG2370883.1"/>
    <property type="molecule type" value="Genomic_DNA"/>
</dbReference>
<keyword evidence="2" id="KW-1133">Transmembrane helix</keyword>
<reference evidence="3 4" key="1">
    <citation type="journal article" date="2018" name="BMC Genomics">
        <title>The genome of Naegleria lovaniensis, the basis for a comparative approach to unravel pathogenicity factors of the human pathogenic amoeba N. fowleri.</title>
        <authorList>
            <person name="Liechti N."/>
            <person name="Schurch N."/>
            <person name="Bruggmann R."/>
            <person name="Wittwer M."/>
        </authorList>
    </citation>
    <scope>NUCLEOTIDE SEQUENCE [LARGE SCALE GENOMIC DNA]</scope>
    <source>
        <strain evidence="3 4">ATCC 30569</strain>
    </source>
</reference>
<evidence type="ECO:0000256" key="1">
    <source>
        <dbReference type="SAM" id="MobiDB-lite"/>
    </source>
</evidence>
<sequence>MSQEGSIQSQDPSSRISVNNNEETTNDLKLKSTPQSPALADTITPKSDHENNSIASNSIPKNKYKIPITIPEIVTSIGWVLAIVFCIWYVVNASGEFQTSQNNPTTALSIVEKVPLELPAVTICNWNGYYECDFCDLTLKTATRVVDGNVVEFEIPYEYKEIEQNGLYRCYVFNNFSDQVMASNASGYGGVISLFFEVPSVPEERDARFGLQVSFHEIGTVPNVFAETNFAVANVDNYFVLTKIVTTRLKPSIENPNLTDTRWESILSLVELTQRDDNTVVISFTYNTLTEHNNAEMYTSSIEGLLGEIAGILGVMMGIDILKMLRGCLQVPYSFKHKSIRGIWDTFN</sequence>
<proteinExistence type="predicted"/>
<feature type="region of interest" description="Disordered" evidence="1">
    <location>
        <begin position="1"/>
        <end position="54"/>
    </location>
</feature>
<dbReference type="RefSeq" id="XP_044541747.1">
    <property type="nucleotide sequence ID" value="XM_044689670.1"/>
</dbReference>
<comment type="caution">
    <text evidence="3">The sequence shown here is derived from an EMBL/GenBank/DDBJ whole genome shotgun (WGS) entry which is preliminary data.</text>
</comment>
<organism evidence="3 4">
    <name type="scientific">Naegleria lovaniensis</name>
    <name type="common">Amoeba</name>
    <dbReference type="NCBI Taxonomy" id="51637"/>
    <lineage>
        <taxon>Eukaryota</taxon>
        <taxon>Discoba</taxon>
        <taxon>Heterolobosea</taxon>
        <taxon>Tetramitia</taxon>
        <taxon>Eutetramitia</taxon>
        <taxon>Vahlkampfiidae</taxon>
        <taxon>Naegleria</taxon>
    </lineage>
</organism>
<keyword evidence="4" id="KW-1185">Reference proteome</keyword>